<reference evidence="5 6" key="1">
    <citation type="journal article" date="2010" name="Science">
        <title>Genomic analysis of organismal complexity in the multicellular green alga Volvox carteri.</title>
        <authorList>
            <person name="Prochnik S.E."/>
            <person name="Umen J."/>
            <person name="Nedelcu A.M."/>
            <person name="Hallmann A."/>
            <person name="Miller S.M."/>
            <person name="Nishii I."/>
            <person name="Ferris P."/>
            <person name="Kuo A."/>
            <person name="Mitros T."/>
            <person name="Fritz-Laylin L.K."/>
            <person name="Hellsten U."/>
            <person name="Chapman J."/>
            <person name="Simakov O."/>
            <person name="Rensing S.A."/>
            <person name="Terry A."/>
            <person name="Pangilinan J."/>
            <person name="Kapitonov V."/>
            <person name="Jurka J."/>
            <person name="Salamov A."/>
            <person name="Shapiro H."/>
            <person name="Schmutz J."/>
            <person name="Grimwood J."/>
            <person name="Lindquist E."/>
            <person name="Lucas S."/>
            <person name="Grigoriev I.V."/>
            <person name="Schmitt R."/>
            <person name="Kirk D."/>
            <person name="Rokhsar D.S."/>
        </authorList>
    </citation>
    <scope>NUCLEOTIDE SEQUENCE [LARGE SCALE GENOMIC DNA]</scope>
    <source>
        <strain evidence="6">f. Nagariensis / Eve</strain>
    </source>
</reference>
<dbReference type="PANTHER" id="PTHR44329">
    <property type="entry name" value="SERINE/THREONINE-PROTEIN KINASE TNNI3K-RELATED"/>
    <property type="match status" value="1"/>
</dbReference>
<dbReference type="Gene3D" id="1.10.510.10">
    <property type="entry name" value="Transferase(Phosphotransferase) domain 1"/>
    <property type="match status" value="1"/>
</dbReference>
<dbReference type="GeneID" id="9619385"/>
<dbReference type="InterPro" id="IPR011009">
    <property type="entry name" value="Kinase-like_dom_sf"/>
</dbReference>
<dbReference type="CDD" id="cd00180">
    <property type="entry name" value="PKc"/>
    <property type="match status" value="1"/>
</dbReference>
<evidence type="ECO:0000256" key="3">
    <source>
        <dbReference type="SAM" id="Phobius"/>
    </source>
</evidence>
<dbReference type="OrthoDB" id="530519at2759"/>
<evidence type="ECO:0000313" key="6">
    <source>
        <dbReference type="Proteomes" id="UP000001058"/>
    </source>
</evidence>
<dbReference type="RefSeq" id="XP_002950065.1">
    <property type="nucleotide sequence ID" value="XM_002950019.1"/>
</dbReference>
<gene>
    <name evidence="5" type="ORF">VOLCADRAFT_90528</name>
</gene>
<feature type="transmembrane region" description="Helical" evidence="3">
    <location>
        <begin position="578"/>
        <end position="602"/>
    </location>
</feature>
<feature type="binding site" evidence="1">
    <location>
        <position position="743"/>
    </location>
    <ligand>
        <name>ATP</name>
        <dbReference type="ChEBI" id="CHEBI:30616"/>
    </ligand>
</feature>
<dbReference type="InterPro" id="IPR017441">
    <property type="entry name" value="Protein_kinase_ATP_BS"/>
</dbReference>
<protein>
    <recommendedName>
        <fullName evidence="4">Protein kinase domain-containing protein</fullName>
    </recommendedName>
</protein>
<dbReference type="InParanoid" id="D8TUM5"/>
<dbReference type="Gene3D" id="3.30.200.20">
    <property type="entry name" value="Phosphorylase Kinase, domain 1"/>
    <property type="match status" value="1"/>
</dbReference>
<dbReference type="STRING" id="3068.D8TUM5"/>
<dbReference type="EMBL" id="GL378338">
    <property type="protein sequence ID" value="EFJ48733.1"/>
    <property type="molecule type" value="Genomic_DNA"/>
</dbReference>
<organism evidence="6">
    <name type="scientific">Volvox carteri f. nagariensis</name>
    <dbReference type="NCBI Taxonomy" id="3068"/>
    <lineage>
        <taxon>Eukaryota</taxon>
        <taxon>Viridiplantae</taxon>
        <taxon>Chlorophyta</taxon>
        <taxon>core chlorophytes</taxon>
        <taxon>Chlorophyceae</taxon>
        <taxon>CS clade</taxon>
        <taxon>Chlamydomonadales</taxon>
        <taxon>Volvocaceae</taxon>
        <taxon>Volvox</taxon>
    </lineage>
</organism>
<sequence length="1061" mass="113366">MISGAQDGSASLDMEFLTTAVDFAPGKGIAMFSLTLLVCKRGEGYGQMLTAKTHVMAAGTALMLENLRLLNVRFASEPLLSLPAFNTKQLVMKSVSIETDCLSLSTLLASNLAGSVHGPTYLFIGSYLSNTVSASSVNITCNLPAITTTTVDVDYVALVSNSLELYNALAAYATGIPANGSRSSLTIYADRNITMTPGLWKRAIPLYVTRNVTLRGSAGSVNLLDLQCVVNANWFFQFVSEYQYFRLWTLLTTTEVHLDEVGAQLRATTVRINFTSSTNETLRFSRLTGTGLDMININLTSVVRAVPYNHLVLDNPVIIQSFGLAANLTLLPVYDLSDLMTLFSAMQTTPISEGVVMCILSNITIDPGVWPSGGYNVAQPVLIVGQSNAGRMTWMDFQRVPNFVRVTGCVPSEYMYVQGMHLINFPNGLLQPPAGSALAGAQAAGLGVDDVSIYLTNFQGVSTCGPAGVPRLFLNQSILIITYTEFRLTYNVVMRTVGGTSLKGSGAVVGSLFFYDLFTVVADYITFVNITGWGWNGWLVNLTYSCPSDVPLLYNNAYEPLVAHMDEHGGGSRSSSLLGWQIALVVIGCVLFVALAASLIAWRTSVRRLRHEVEAVKSGGTDKKSSNGSADADTGSAGGRLGSSAAGVGGGGNQLDVGTQGSAPAAVVKGSQNGGAGGGGGTSDDSGAAMQYDKPPLEVLNSMMATLTQEMDDQHLTILEVIGQGGFGVVYRGMWKGLNVAVKTITFQDRVAGGEKAQHRAILEAAISSSLAHVSVDDEGGGGHKAAAQRRDNVLVRHKTVDLATRRMGDTGVQAAPKLDSLDCASGQTAAGSGGGGGGGGLKIIDKRTVLDWKLYLIQEYCDGGSLRTAILKRKFFDAKKGEPRLEMILDTCLELTGGLVHLHERNIIHGDLNPNNVLLKRDTGKKYGAICKIADFGLSIKMNADQSHISNMRRGTPFYTCPQILARGNMTKAADVYSMGVMMWEMYHCCMSYRSLPSGFAARENFPAFSRKAPHDFAHLLRTELEAQLQALKRGEMRTGEDVLGPDPAGDAAHMAACQD</sequence>
<keyword evidence="1" id="KW-0547">Nucleotide-binding</keyword>
<dbReference type="PROSITE" id="PS00107">
    <property type="entry name" value="PROTEIN_KINASE_ATP"/>
    <property type="match status" value="1"/>
</dbReference>
<dbReference type="InterPro" id="IPR000719">
    <property type="entry name" value="Prot_kinase_dom"/>
</dbReference>
<feature type="compositionally biased region" description="Gly residues" evidence="2">
    <location>
        <begin position="636"/>
        <end position="645"/>
    </location>
</feature>
<keyword evidence="6" id="KW-1185">Reference proteome</keyword>
<feature type="compositionally biased region" description="Gly residues" evidence="2">
    <location>
        <begin position="672"/>
        <end position="682"/>
    </location>
</feature>
<feature type="compositionally biased region" description="Low complexity" evidence="2">
    <location>
        <begin position="626"/>
        <end position="635"/>
    </location>
</feature>
<feature type="region of interest" description="Disordered" evidence="2">
    <location>
        <begin position="666"/>
        <end position="691"/>
    </location>
</feature>
<feature type="region of interest" description="Disordered" evidence="2">
    <location>
        <begin position="616"/>
        <end position="645"/>
    </location>
</feature>
<dbReference type="GO" id="GO:0005524">
    <property type="term" value="F:ATP binding"/>
    <property type="evidence" value="ECO:0007669"/>
    <property type="project" value="UniProtKB-UniRule"/>
</dbReference>
<accession>D8TUM5</accession>
<dbReference type="Pfam" id="PF00069">
    <property type="entry name" value="Pkinase"/>
    <property type="match status" value="1"/>
</dbReference>
<dbReference type="PANTHER" id="PTHR44329:SF214">
    <property type="entry name" value="PROTEIN KINASE DOMAIN-CONTAINING PROTEIN"/>
    <property type="match status" value="1"/>
</dbReference>
<evidence type="ECO:0000256" key="2">
    <source>
        <dbReference type="SAM" id="MobiDB-lite"/>
    </source>
</evidence>
<dbReference type="InterPro" id="IPR051681">
    <property type="entry name" value="Ser/Thr_Kinases-Pseudokinases"/>
</dbReference>
<keyword evidence="3" id="KW-1133">Transmembrane helix</keyword>
<dbReference type="AlphaFoldDB" id="D8TUM5"/>
<keyword evidence="3" id="KW-0812">Transmembrane</keyword>
<evidence type="ECO:0000313" key="5">
    <source>
        <dbReference type="EMBL" id="EFJ48733.1"/>
    </source>
</evidence>
<evidence type="ECO:0000256" key="1">
    <source>
        <dbReference type="PROSITE-ProRule" id="PRU10141"/>
    </source>
</evidence>
<dbReference type="Proteomes" id="UP000001058">
    <property type="component" value="Unassembled WGS sequence"/>
</dbReference>
<dbReference type="eggNOG" id="KOG0192">
    <property type="taxonomic scope" value="Eukaryota"/>
</dbReference>
<dbReference type="GO" id="GO:0004674">
    <property type="term" value="F:protein serine/threonine kinase activity"/>
    <property type="evidence" value="ECO:0007669"/>
    <property type="project" value="TreeGrafter"/>
</dbReference>
<keyword evidence="3" id="KW-0472">Membrane</keyword>
<dbReference type="SUPFAM" id="SSF56112">
    <property type="entry name" value="Protein kinase-like (PK-like)"/>
    <property type="match status" value="1"/>
</dbReference>
<dbReference type="PROSITE" id="PS50011">
    <property type="entry name" value="PROTEIN_KINASE_DOM"/>
    <property type="match status" value="1"/>
</dbReference>
<feature type="domain" description="Protein kinase" evidence="4">
    <location>
        <begin position="716"/>
        <end position="1061"/>
    </location>
</feature>
<proteinExistence type="predicted"/>
<keyword evidence="1" id="KW-0067">ATP-binding</keyword>
<evidence type="ECO:0000259" key="4">
    <source>
        <dbReference type="PROSITE" id="PS50011"/>
    </source>
</evidence>
<dbReference type="KEGG" id="vcn:VOLCADRAFT_90528"/>
<feature type="region of interest" description="Disordered" evidence="2">
    <location>
        <begin position="1040"/>
        <end position="1061"/>
    </location>
</feature>
<feature type="compositionally biased region" description="Basic and acidic residues" evidence="2">
    <location>
        <begin position="616"/>
        <end position="625"/>
    </location>
</feature>
<name>D8TUM5_VOLCA</name>